<dbReference type="AlphaFoldDB" id="A0A2N9JMC9"/>
<accession>A0A2N9JMC9</accession>
<evidence type="ECO:0000256" key="1">
    <source>
        <dbReference type="SAM" id="MobiDB-lite"/>
    </source>
</evidence>
<reference evidence="2 3" key="1">
    <citation type="submission" date="2018-02" db="EMBL/GenBank/DDBJ databases">
        <authorList>
            <person name="Cohen D.B."/>
            <person name="Kent A.D."/>
        </authorList>
    </citation>
    <scope>NUCLEOTIDE SEQUENCE [LARGE SCALE GENOMIC DNA]</scope>
    <source>
        <strain evidence="2">1</strain>
    </source>
</reference>
<sequence>MTRPATSPDQEGAPTAPPDGGGATFTNAFTGRLQRGRRLLAIPVVEPVVARGKAIDGGRSAAQGL</sequence>
<feature type="region of interest" description="Disordered" evidence="1">
    <location>
        <begin position="1"/>
        <end position="27"/>
    </location>
</feature>
<organism evidence="2 3">
    <name type="scientific">Micropruina glycogenica</name>
    <dbReference type="NCBI Taxonomy" id="75385"/>
    <lineage>
        <taxon>Bacteria</taxon>
        <taxon>Bacillati</taxon>
        <taxon>Actinomycetota</taxon>
        <taxon>Actinomycetes</taxon>
        <taxon>Propionibacteriales</taxon>
        <taxon>Nocardioidaceae</taxon>
        <taxon>Micropruina</taxon>
    </lineage>
</organism>
<dbReference type="Proteomes" id="UP000238164">
    <property type="component" value="Chromosome 1"/>
</dbReference>
<protein>
    <submittedName>
        <fullName evidence="2">Uncharacterized protein</fullName>
    </submittedName>
</protein>
<evidence type="ECO:0000313" key="3">
    <source>
        <dbReference type="Proteomes" id="UP000238164"/>
    </source>
</evidence>
<keyword evidence="3" id="KW-1185">Reference proteome</keyword>
<dbReference type="EMBL" id="LT985188">
    <property type="protein sequence ID" value="SPD88637.1"/>
    <property type="molecule type" value="Genomic_DNA"/>
</dbReference>
<name>A0A2N9JMC9_9ACTN</name>
<evidence type="ECO:0000313" key="2">
    <source>
        <dbReference type="EMBL" id="SPD88637.1"/>
    </source>
</evidence>
<dbReference type="KEGG" id="mgg:MPLG2_3607"/>
<gene>
    <name evidence="2" type="ORF">MPLG2_3607</name>
</gene>
<proteinExistence type="predicted"/>